<keyword evidence="6" id="KW-0418">Kinase</keyword>
<keyword evidence="3" id="KW-0597">Phosphoprotein</keyword>
<name>A0ABQ0ACW8_9GAMM</name>
<evidence type="ECO:0000259" key="9">
    <source>
        <dbReference type="PROSITE" id="PS50109"/>
    </source>
</evidence>
<accession>A0ABQ0ACW8</accession>
<evidence type="ECO:0000256" key="4">
    <source>
        <dbReference type="ARBA" id="ARBA00022679"/>
    </source>
</evidence>
<dbReference type="SUPFAM" id="SSF55874">
    <property type="entry name" value="ATPase domain of HSP90 chaperone/DNA topoisomerase II/histidine kinase"/>
    <property type="match status" value="1"/>
</dbReference>
<dbReference type="EC" id="2.7.13.3" evidence="2"/>
<feature type="domain" description="Histidine kinase" evidence="9">
    <location>
        <begin position="215"/>
        <end position="460"/>
    </location>
</feature>
<comment type="catalytic activity">
    <reaction evidence="1">
        <text>ATP + protein L-histidine = ADP + protein N-phospho-L-histidine.</text>
        <dbReference type="EC" id="2.7.13.3"/>
    </reaction>
</comment>
<dbReference type="Pfam" id="PF02518">
    <property type="entry name" value="HATPase_c"/>
    <property type="match status" value="1"/>
</dbReference>
<evidence type="ECO:0000256" key="5">
    <source>
        <dbReference type="ARBA" id="ARBA00022741"/>
    </source>
</evidence>
<dbReference type="InterPro" id="IPR036097">
    <property type="entry name" value="HisK_dim/P_sf"/>
</dbReference>
<keyword evidence="11" id="KW-1185">Reference proteome</keyword>
<evidence type="ECO:0000256" key="2">
    <source>
        <dbReference type="ARBA" id="ARBA00012438"/>
    </source>
</evidence>
<dbReference type="EMBL" id="BAABWN010000012">
    <property type="protein sequence ID" value="GAA6169491.1"/>
    <property type="molecule type" value="Genomic_DNA"/>
</dbReference>
<organism evidence="10 11">
    <name type="scientific">Sessilibacter corallicola</name>
    <dbReference type="NCBI Taxonomy" id="2904075"/>
    <lineage>
        <taxon>Bacteria</taxon>
        <taxon>Pseudomonadati</taxon>
        <taxon>Pseudomonadota</taxon>
        <taxon>Gammaproteobacteria</taxon>
        <taxon>Cellvibrionales</taxon>
        <taxon>Cellvibrionaceae</taxon>
        <taxon>Sessilibacter</taxon>
    </lineage>
</organism>
<dbReference type="CDD" id="cd00082">
    <property type="entry name" value="HisKA"/>
    <property type="match status" value="1"/>
</dbReference>
<dbReference type="InterPro" id="IPR036890">
    <property type="entry name" value="HATPase_C_sf"/>
</dbReference>
<keyword evidence="8" id="KW-0902">Two-component regulatory system</keyword>
<dbReference type="PROSITE" id="PS50109">
    <property type="entry name" value="HIS_KIN"/>
    <property type="match status" value="1"/>
</dbReference>
<keyword evidence="4" id="KW-0808">Transferase</keyword>
<dbReference type="InterPro" id="IPR035965">
    <property type="entry name" value="PAS-like_dom_sf"/>
</dbReference>
<proteinExistence type="predicted"/>
<reference evidence="10 11" key="1">
    <citation type="submission" date="2024-04" db="EMBL/GenBank/DDBJ databases">
        <title>Draft genome sequence of Sessilibacter corallicola NBRC 116591.</title>
        <authorList>
            <person name="Miyakawa T."/>
            <person name="Kusuya Y."/>
            <person name="Miura T."/>
        </authorList>
    </citation>
    <scope>NUCLEOTIDE SEQUENCE [LARGE SCALE GENOMIC DNA]</scope>
    <source>
        <strain evidence="10 11">KU-00831-HH</strain>
    </source>
</reference>
<evidence type="ECO:0000313" key="11">
    <source>
        <dbReference type="Proteomes" id="UP001465153"/>
    </source>
</evidence>
<sequence length="461" mass="51450">MDSLIIVLLSLFSLAAAGLYFLSQAKNKKLIARTDGLINAQHRINKELANKSHLASEALEQQRLCESNLEAIKSQTTATFNALPSAVFVVNNKGAIQSLNRKAELIFKVSKYKALNKSLFILLPCFKPIENIIRYEQTNYGKTQLEFTYKRHIFSANIIPLKDIPDTWLIYVCEKHVESHSYSDNLHDSAMGESQCSHNAIQHEKLASLGEMAAGLAHEINNPLSAILNNLQNIHRRTSPALEANRIAAEETGLDLETLRHYLTSREVDHFFENAKEATKQAMVIVANVLNFAHSGKNTKGPENVNTLIDTILDIEHRSRHAVSSRESNPFDHKIKRSLRAKHDICLCSPPEIQQVILNLIKNSIQACEGINKSADILVSTDNTHTHFVIKIKDNGPGVEKEKLTNIFKPFYTTKRIGEGTGLGLSISYLIITDHHNGDISAYNNTGDGMTITIQLPLMSE</sequence>
<keyword evidence="7" id="KW-0067">ATP-binding</keyword>
<dbReference type="InterPro" id="IPR004358">
    <property type="entry name" value="Sig_transdc_His_kin-like_C"/>
</dbReference>
<dbReference type="InterPro" id="IPR003594">
    <property type="entry name" value="HATPase_dom"/>
</dbReference>
<evidence type="ECO:0000313" key="10">
    <source>
        <dbReference type="EMBL" id="GAA6169491.1"/>
    </source>
</evidence>
<dbReference type="SMART" id="SM00388">
    <property type="entry name" value="HisKA"/>
    <property type="match status" value="1"/>
</dbReference>
<evidence type="ECO:0000256" key="6">
    <source>
        <dbReference type="ARBA" id="ARBA00022777"/>
    </source>
</evidence>
<dbReference type="Gene3D" id="3.30.565.10">
    <property type="entry name" value="Histidine kinase-like ATPase, C-terminal domain"/>
    <property type="match status" value="1"/>
</dbReference>
<dbReference type="SUPFAM" id="SSF55785">
    <property type="entry name" value="PYP-like sensor domain (PAS domain)"/>
    <property type="match status" value="1"/>
</dbReference>
<dbReference type="InterPro" id="IPR005467">
    <property type="entry name" value="His_kinase_dom"/>
</dbReference>
<dbReference type="Proteomes" id="UP001465153">
    <property type="component" value="Unassembled WGS sequence"/>
</dbReference>
<evidence type="ECO:0000256" key="1">
    <source>
        <dbReference type="ARBA" id="ARBA00000085"/>
    </source>
</evidence>
<dbReference type="Gene3D" id="1.10.287.130">
    <property type="match status" value="1"/>
</dbReference>
<dbReference type="Pfam" id="PF00989">
    <property type="entry name" value="PAS"/>
    <property type="match status" value="1"/>
</dbReference>
<dbReference type="PRINTS" id="PR00344">
    <property type="entry name" value="BCTRLSENSOR"/>
</dbReference>
<dbReference type="InterPro" id="IPR003661">
    <property type="entry name" value="HisK_dim/P_dom"/>
</dbReference>
<protein>
    <recommendedName>
        <fullName evidence="2">histidine kinase</fullName>
        <ecNumber evidence="2">2.7.13.3</ecNumber>
    </recommendedName>
</protein>
<keyword evidence="5" id="KW-0547">Nucleotide-binding</keyword>
<comment type="caution">
    <text evidence="10">The sequence shown here is derived from an EMBL/GenBank/DDBJ whole genome shotgun (WGS) entry which is preliminary data.</text>
</comment>
<evidence type="ECO:0000256" key="7">
    <source>
        <dbReference type="ARBA" id="ARBA00022840"/>
    </source>
</evidence>
<dbReference type="InterPro" id="IPR013767">
    <property type="entry name" value="PAS_fold"/>
</dbReference>
<evidence type="ECO:0000256" key="3">
    <source>
        <dbReference type="ARBA" id="ARBA00022553"/>
    </source>
</evidence>
<dbReference type="SMART" id="SM00387">
    <property type="entry name" value="HATPase_c"/>
    <property type="match status" value="1"/>
</dbReference>
<dbReference type="Pfam" id="PF00512">
    <property type="entry name" value="HisKA"/>
    <property type="match status" value="1"/>
</dbReference>
<dbReference type="PANTHER" id="PTHR43065:SF10">
    <property type="entry name" value="PEROXIDE STRESS-ACTIVATED HISTIDINE KINASE MAK3"/>
    <property type="match status" value="1"/>
</dbReference>
<evidence type="ECO:0000256" key="8">
    <source>
        <dbReference type="ARBA" id="ARBA00023012"/>
    </source>
</evidence>
<dbReference type="Gene3D" id="3.30.450.20">
    <property type="entry name" value="PAS domain"/>
    <property type="match status" value="1"/>
</dbReference>
<dbReference type="PANTHER" id="PTHR43065">
    <property type="entry name" value="SENSOR HISTIDINE KINASE"/>
    <property type="match status" value="1"/>
</dbReference>
<gene>
    <name evidence="10" type="ORF">NBRC116591_33020</name>
</gene>
<dbReference type="SUPFAM" id="SSF47384">
    <property type="entry name" value="Homodimeric domain of signal transducing histidine kinase"/>
    <property type="match status" value="1"/>
</dbReference>